<accession>A0A0C1Y010</accession>
<protein>
    <submittedName>
        <fullName evidence="1">Uncharacterized protein</fullName>
    </submittedName>
</protein>
<name>A0A0C1Y010_9CYAN</name>
<evidence type="ECO:0000313" key="1">
    <source>
        <dbReference type="EMBL" id="NEV66001.1"/>
    </source>
</evidence>
<reference evidence="1" key="1">
    <citation type="submission" date="2014-11" db="EMBL/GenBank/DDBJ databases">
        <authorList>
            <person name="Malar M.C."/>
            <person name="Sen D."/>
            <person name="Tripathy S."/>
        </authorList>
    </citation>
    <scope>NUCLEOTIDE SEQUENCE</scope>
    <source>
        <strain evidence="1">BDU141951</strain>
    </source>
</reference>
<proteinExistence type="predicted"/>
<dbReference type="EMBL" id="JTHE02000003">
    <property type="protein sequence ID" value="NEV66001.1"/>
    <property type="molecule type" value="Genomic_DNA"/>
</dbReference>
<reference evidence="1" key="3">
    <citation type="submission" date="2020-02" db="EMBL/GenBank/DDBJ databases">
        <authorList>
            <person name="Sarangi A.N."/>
            <person name="Ghosh S."/>
            <person name="Mukherjee M."/>
            <person name="Tripathy S."/>
        </authorList>
    </citation>
    <scope>NUCLEOTIDE SEQUENCE</scope>
    <source>
        <strain evidence="1">BDU141951</strain>
    </source>
</reference>
<reference evidence="1" key="2">
    <citation type="journal article" date="2015" name="Genome Announc.">
        <title>Draft Genome Sequence of Filamentous Marine Cyanobacterium Lyngbya confervoides Strain BDU141951.</title>
        <authorList>
            <person name="Chandrababunaidu M.M."/>
            <person name="Sen D."/>
            <person name="Tripathy S."/>
        </authorList>
    </citation>
    <scope>NUCLEOTIDE SEQUENCE</scope>
    <source>
        <strain evidence="1">BDU141951</strain>
    </source>
</reference>
<gene>
    <name evidence="1" type="ORF">QQ91_002605</name>
</gene>
<organism evidence="1">
    <name type="scientific">Lyngbya confervoides BDU141951</name>
    <dbReference type="NCBI Taxonomy" id="1574623"/>
    <lineage>
        <taxon>Bacteria</taxon>
        <taxon>Bacillati</taxon>
        <taxon>Cyanobacteriota</taxon>
        <taxon>Cyanophyceae</taxon>
        <taxon>Oscillatoriophycideae</taxon>
        <taxon>Oscillatoriales</taxon>
        <taxon>Microcoleaceae</taxon>
        <taxon>Lyngbya</taxon>
    </lineage>
</organism>
<comment type="caution">
    <text evidence="1">The sequence shown here is derived from an EMBL/GenBank/DDBJ whole genome shotgun (WGS) entry which is preliminary data.</text>
</comment>
<sequence length="75" mass="9357">MFEHLLRRYEPSPQEVLEVLELHQLSFEFRQEQHYREALEAHCEEHYRLAQQHQSDHAAMQREPNFFALFWRKHP</sequence>
<dbReference type="AlphaFoldDB" id="A0A0C1Y010"/>